<keyword evidence="1" id="KW-0547">Nucleotide-binding</keyword>
<dbReference type="Gene3D" id="1.10.486.10">
    <property type="entry name" value="PCRA, domain 4"/>
    <property type="match status" value="1"/>
</dbReference>
<accession>A0A3B0TG48</accession>
<dbReference type="EC" id="5.6.2.4" evidence="7"/>
<evidence type="ECO:0000259" key="9">
    <source>
        <dbReference type="PROSITE" id="PS51198"/>
    </source>
</evidence>
<dbReference type="PROSITE" id="PS51198">
    <property type="entry name" value="UVRD_HELICASE_ATP_BIND"/>
    <property type="match status" value="1"/>
</dbReference>
<dbReference type="GO" id="GO:0000725">
    <property type="term" value="P:recombinational repair"/>
    <property type="evidence" value="ECO:0007669"/>
    <property type="project" value="TreeGrafter"/>
</dbReference>
<evidence type="ECO:0000256" key="1">
    <source>
        <dbReference type="ARBA" id="ARBA00022741"/>
    </source>
</evidence>
<comment type="catalytic activity">
    <reaction evidence="6">
        <text>Couples ATP hydrolysis with the unwinding of duplex DNA by translocating in the 3'-5' direction.</text>
        <dbReference type="EC" id="5.6.2.4"/>
    </reaction>
</comment>
<name>A0A3B0TG48_9ZZZZ</name>
<evidence type="ECO:0000256" key="8">
    <source>
        <dbReference type="ARBA" id="ARBA00048988"/>
    </source>
</evidence>
<dbReference type="NCBIfam" id="TIGR02784">
    <property type="entry name" value="addA_alphas"/>
    <property type="match status" value="1"/>
</dbReference>
<feature type="domain" description="UvrD-like helicase ATP-binding" evidence="9">
    <location>
        <begin position="10"/>
        <end position="488"/>
    </location>
</feature>
<dbReference type="EMBL" id="UOEQ01000143">
    <property type="protein sequence ID" value="VAW17585.1"/>
    <property type="molecule type" value="Genomic_DNA"/>
</dbReference>
<evidence type="ECO:0000313" key="11">
    <source>
        <dbReference type="EMBL" id="VAW17585.1"/>
    </source>
</evidence>
<dbReference type="InterPro" id="IPR014017">
    <property type="entry name" value="DNA_helicase_UvrD-like_C"/>
</dbReference>
<dbReference type="Gene3D" id="3.40.50.300">
    <property type="entry name" value="P-loop containing nucleotide triphosphate hydrolases"/>
    <property type="match status" value="4"/>
</dbReference>
<evidence type="ECO:0000256" key="6">
    <source>
        <dbReference type="ARBA" id="ARBA00034617"/>
    </source>
</evidence>
<dbReference type="GO" id="GO:0005829">
    <property type="term" value="C:cytosol"/>
    <property type="evidence" value="ECO:0007669"/>
    <property type="project" value="TreeGrafter"/>
</dbReference>
<dbReference type="AlphaFoldDB" id="A0A3B0TG48"/>
<feature type="domain" description="UvrD-like helicase C-terminal" evidence="10">
    <location>
        <begin position="519"/>
        <end position="793"/>
    </location>
</feature>
<evidence type="ECO:0000259" key="10">
    <source>
        <dbReference type="PROSITE" id="PS51217"/>
    </source>
</evidence>
<evidence type="ECO:0000256" key="2">
    <source>
        <dbReference type="ARBA" id="ARBA00022801"/>
    </source>
</evidence>
<comment type="catalytic activity">
    <reaction evidence="8">
        <text>ATP + H2O = ADP + phosphate + H(+)</text>
        <dbReference type="Rhea" id="RHEA:13065"/>
        <dbReference type="ChEBI" id="CHEBI:15377"/>
        <dbReference type="ChEBI" id="CHEBI:15378"/>
        <dbReference type="ChEBI" id="CHEBI:30616"/>
        <dbReference type="ChEBI" id="CHEBI:43474"/>
        <dbReference type="ChEBI" id="CHEBI:456216"/>
        <dbReference type="EC" id="5.6.2.4"/>
    </reaction>
</comment>
<proteinExistence type="predicted"/>
<dbReference type="SUPFAM" id="SSF52540">
    <property type="entry name" value="P-loop containing nucleoside triphosphate hydrolases"/>
    <property type="match status" value="1"/>
</dbReference>
<dbReference type="PANTHER" id="PTHR11070">
    <property type="entry name" value="UVRD / RECB / PCRA DNA HELICASE FAMILY MEMBER"/>
    <property type="match status" value="1"/>
</dbReference>
<evidence type="ECO:0000256" key="3">
    <source>
        <dbReference type="ARBA" id="ARBA00022806"/>
    </source>
</evidence>
<dbReference type="Pfam" id="PF00580">
    <property type="entry name" value="UvrD-helicase"/>
    <property type="match status" value="1"/>
</dbReference>
<evidence type="ECO:0000256" key="4">
    <source>
        <dbReference type="ARBA" id="ARBA00022840"/>
    </source>
</evidence>
<dbReference type="PANTHER" id="PTHR11070:SF2">
    <property type="entry name" value="ATP-DEPENDENT DNA HELICASE SRS2"/>
    <property type="match status" value="1"/>
</dbReference>
<dbReference type="GO" id="GO:0005524">
    <property type="term" value="F:ATP binding"/>
    <property type="evidence" value="ECO:0007669"/>
    <property type="project" value="UniProtKB-KW"/>
</dbReference>
<dbReference type="GO" id="GO:0003677">
    <property type="term" value="F:DNA binding"/>
    <property type="evidence" value="ECO:0007669"/>
    <property type="project" value="InterPro"/>
</dbReference>
<keyword evidence="2" id="KW-0378">Hydrolase</keyword>
<dbReference type="InterPro" id="IPR014151">
    <property type="entry name" value="DNA_helicase_AddA"/>
</dbReference>
<dbReference type="GO" id="GO:0033202">
    <property type="term" value="C:DNA helicase complex"/>
    <property type="evidence" value="ECO:0007669"/>
    <property type="project" value="TreeGrafter"/>
</dbReference>
<dbReference type="GO" id="GO:0016787">
    <property type="term" value="F:hydrolase activity"/>
    <property type="evidence" value="ECO:0007669"/>
    <property type="project" value="UniProtKB-KW"/>
</dbReference>
<dbReference type="GO" id="GO:0043138">
    <property type="term" value="F:3'-5' DNA helicase activity"/>
    <property type="evidence" value="ECO:0007669"/>
    <property type="project" value="UniProtKB-EC"/>
</dbReference>
<evidence type="ECO:0000256" key="7">
    <source>
        <dbReference type="ARBA" id="ARBA00034808"/>
    </source>
</evidence>
<dbReference type="InterPro" id="IPR000212">
    <property type="entry name" value="DNA_helicase_UvrD/REP"/>
</dbReference>
<keyword evidence="4" id="KW-0067">ATP-binding</keyword>
<dbReference type="InterPro" id="IPR014016">
    <property type="entry name" value="UvrD-like_ATP-bd"/>
</dbReference>
<dbReference type="InterPro" id="IPR027417">
    <property type="entry name" value="P-loop_NTPase"/>
</dbReference>
<keyword evidence="3" id="KW-0347">Helicase</keyword>
<sequence length="944" mass="105665">MALKPKIFASPDIVANQLRAGNPQNSVWVAANAGSGKTYILTKRVLRLLLSGVAPQNILCLTYTKAAAAEMKNRIGQDLSKWVLLDDEELKNELKAITGETPSADKIVQARTLFALALETPGGLKVSTIHGFCEAALHRFPLEADIPVNFSVIEENERKNLIERATKRVLAGGLGGNLDTAKAVLDLFMHMGDDAIGKAIGFALSNGRNLRPVLANVDAAKENLRQFLNVKSKHTLEQVREEIVTSTLFDKQSFKLVIESLEHSAPTAKSMRFVNLLAKMSFETLSSEGLQSAFLTNKGTPRKSLMLAKEKQQNPQILEFLEAEQQRIFGLSLETIKITLIERSEALIDVLDKIWRSYEQAKQAMEVLDFDDLVTRFELLLSKGNSADWVRYKMDAGMTHILVDESQDTNPDQWRVVRLLVEEFFAGESSNLKTRTIFGVGDEKQSIFGFQGAEPKLFGKTGKDLKFEARQAKKPFEEISFLASFRTLPNILAAVDMLCQRPDIASALLAHDCKVTHESARADKGGSVVFWPPPIEEKTASADKEWLSEPAKSLQSKERQTAERIGEQIKHWLDSKRALGARARAVCADDILILVQSRGPVFHEIIRSLKSRNIPTPGADRLIVNSHIVVQDLKALGEILLNPNDDLTLSALLRSPLFSFSEIQLENICIGRGKNTSVWKSLETEAKNHDWAAIAYDELREMRSRLDFDRPYEFYADVLFARQGMKKFHYRLGEEIDEVINAFLDLALEHENSSQPSLQGFLYMLGEREIEIKRELNEAGGGVRVMSVHGAKGLEAPIVILADATSKPNFRGTVFFSDNETLMLVHGSKEQHSQETLERFRQKKVDEEKAEYWRKLYVAMTRAEDELYITGSKEISSDDMKNPKNQQNWYGAILDALEGQTGLEDIFNEDEQAICFPASATLPLAILEGEQNTGAKIVLSKFKK</sequence>
<dbReference type="Pfam" id="PF13361">
    <property type="entry name" value="UvrD_C"/>
    <property type="match status" value="1"/>
</dbReference>
<organism evidence="11">
    <name type="scientific">hydrothermal vent metagenome</name>
    <dbReference type="NCBI Taxonomy" id="652676"/>
    <lineage>
        <taxon>unclassified sequences</taxon>
        <taxon>metagenomes</taxon>
        <taxon>ecological metagenomes</taxon>
    </lineage>
</organism>
<keyword evidence="5" id="KW-0413">Isomerase</keyword>
<protein>
    <recommendedName>
        <fullName evidence="7">DNA 3'-5' helicase</fullName>
        <ecNumber evidence="7">5.6.2.4</ecNumber>
    </recommendedName>
</protein>
<feature type="non-terminal residue" evidence="11">
    <location>
        <position position="944"/>
    </location>
</feature>
<evidence type="ECO:0000256" key="5">
    <source>
        <dbReference type="ARBA" id="ARBA00023235"/>
    </source>
</evidence>
<reference evidence="11" key="1">
    <citation type="submission" date="2018-06" db="EMBL/GenBank/DDBJ databases">
        <authorList>
            <person name="Zhirakovskaya E."/>
        </authorList>
    </citation>
    <scope>NUCLEOTIDE SEQUENCE</scope>
</reference>
<gene>
    <name evidence="11" type="ORF">MNBD_ALPHA11-1384</name>
</gene>
<dbReference type="PROSITE" id="PS51217">
    <property type="entry name" value="UVRD_HELICASE_CTER"/>
    <property type="match status" value="1"/>
</dbReference>